<sequence>MVSSSHEAMHRIFQEDPGIFARTFERLGIPFTEPVAVSLLPTDLTEIKPLERRLDTLLQVETADGGSYLLAVEAQGRKDPDKHSSWAYYLSYLYAKYRLPPLLLIVCQDEATAQWATIPFHLGTPMWRTLTLRPLVLGPHNVPIVADVASAAEDIPVAVFSVLTHSRHPQADTMLRALSGALRKADPDTADLFKELTELGLGTSPAAAIWRDLMAIPTSFFRSETAEKVREEGRVQSRAEDTLTVLEKRGLSVSGEVRERILGCTDAEVVRRWFDLAITVECAEDVFGDE</sequence>
<evidence type="ECO:0000313" key="1">
    <source>
        <dbReference type="EMBL" id="SEO19484.1"/>
    </source>
</evidence>
<proteinExistence type="predicted"/>
<dbReference type="OrthoDB" id="4533444at2"/>
<reference evidence="1 2" key="1">
    <citation type="submission" date="2016-10" db="EMBL/GenBank/DDBJ databases">
        <authorList>
            <person name="de Groot N.N."/>
        </authorList>
    </citation>
    <scope>NUCLEOTIDE SEQUENCE [LARGE SCALE GENOMIC DNA]</scope>
    <source>
        <strain evidence="1 2">CGMCC 4.2026</strain>
    </source>
</reference>
<organism evidence="1 2">
    <name type="scientific">Actinacidiphila rubida</name>
    <dbReference type="NCBI Taxonomy" id="310780"/>
    <lineage>
        <taxon>Bacteria</taxon>
        <taxon>Bacillati</taxon>
        <taxon>Actinomycetota</taxon>
        <taxon>Actinomycetes</taxon>
        <taxon>Kitasatosporales</taxon>
        <taxon>Streptomycetaceae</taxon>
        <taxon>Actinacidiphila</taxon>
    </lineage>
</organism>
<dbReference type="PANTHER" id="PTHR34613">
    <property type="entry name" value="SLL0800 PROTEIN"/>
    <property type="match status" value="1"/>
</dbReference>
<name>A0A1H8MQH7_9ACTN</name>
<protein>
    <recommendedName>
        <fullName evidence="3">Transposase (putative) YhgA-like domain-containing protein</fullName>
    </recommendedName>
</protein>
<dbReference type="RefSeq" id="WP_069461923.1">
    <property type="nucleotide sequence ID" value="NZ_FODD01000019.1"/>
</dbReference>
<evidence type="ECO:0008006" key="3">
    <source>
        <dbReference type="Google" id="ProtNLM"/>
    </source>
</evidence>
<dbReference type="AlphaFoldDB" id="A0A1H8MQH7"/>
<gene>
    <name evidence="1" type="ORF">SAMN05216267_1019133</name>
</gene>
<dbReference type="EMBL" id="FODD01000019">
    <property type="protein sequence ID" value="SEO19484.1"/>
    <property type="molecule type" value="Genomic_DNA"/>
</dbReference>
<accession>A0A1H8MQH7</accession>
<dbReference type="STRING" id="310780.SAMN05216267_1019133"/>
<keyword evidence="2" id="KW-1185">Reference proteome</keyword>
<evidence type="ECO:0000313" key="2">
    <source>
        <dbReference type="Proteomes" id="UP000181951"/>
    </source>
</evidence>
<dbReference type="Proteomes" id="UP000181951">
    <property type="component" value="Unassembled WGS sequence"/>
</dbReference>
<dbReference type="PANTHER" id="PTHR34613:SF1">
    <property type="entry name" value="SLL6017 PROTEIN"/>
    <property type="match status" value="1"/>
</dbReference>